<dbReference type="EMBL" id="MDYQ01000661">
    <property type="protein sequence ID" value="PRP73133.1"/>
    <property type="molecule type" value="Genomic_DNA"/>
</dbReference>
<name>A0A2P6MN54_9EUKA</name>
<dbReference type="Proteomes" id="UP000241769">
    <property type="component" value="Unassembled WGS sequence"/>
</dbReference>
<evidence type="ECO:0000256" key="1">
    <source>
        <dbReference type="ARBA" id="ARBA00093300"/>
    </source>
</evidence>
<evidence type="ECO:0000259" key="2">
    <source>
        <dbReference type="PROSITE" id="PS51269"/>
    </source>
</evidence>
<dbReference type="Pfam" id="PF21672">
    <property type="entry name" value="COMM_HN"/>
    <property type="match status" value="1"/>
</dbReference>
<dbReference type="InterPro" id="IPR017920">
    <property type="entry name" value="COMM"/>
</dbReference>
<organism evidence="3 4">
    <name type="scientific">Planoprotostelium fungivorum</name>
    <dbReference type="NCBI Taxonomy" id="1890364"/>
    <lineage>
        <taxon>Eukaryota</taxon>
        <taxon>Amoebozoa</taxon>
        <taxon>Evosea</taxon>
        <taxon>Variosea</taxon>
        <taxon>Cavosteliida</taxon>
        <taxon>Cavosteliaceae</taxon>
        <taxon>Planoprotostelium</taxon>
    </lineage>
</organism>
<protein>
    <submittedName>
        <fullName evidence="3">COMM domain-containing protein</fullName>
    </submittedName>
</protein>
<reference evidence="3 4" key="1">
    <citation type="journal article" date="2018" name="Genome Biol. Evol.">
        <title>Multiple Roots of Fruiting Body Formation in Amoebozoa.</title>
        <authorList>
            <person name="Hillmann F."/>
            <person name="Forbes G."/>
            <person name="Novohradska S."/>
            <person name="Ferling I."/>
            <person name="Riege K."/>
            <person name="Groth M."/>
            <person name="Westermann M."/>
            <person name="Marz M."/>
            <person name="Spaller T."/>
            <person name="Winckler T."/>
            <person name="Schaap P."/>
            <person name="Glockner G."/>
        </authorList>
    </citation>
    <scope>NUCLEOTIDE SEQUENCE [LARGE SCALE GENOMIC DNA]</scope>
    <source>
        <strain evidence="3 4">Jena</strain>
    </source>
</reference>
<feature type="domain" description="COMM" evidence="2">
    <location>
        <begin position="131"/>
        <end position="199"/>
    </location>
</feature>
<dbReference type="PANTHER" id="PTHR16231">
    <property type="entry name" value="COMM DOMAIN-CONTAINING PROTEIN 4-8 FAMILY MEMBER"/>
    <property type="match status" value="1"/>
</dbReference>
<dbReference type="STRING" id="1890364.A0A2P6MN54"/>
<dbReference type="InParanoid" id="A0A2P6MN54"/>
<proteinExistence type="predicted"/>
<gene>
    <name evidence="3" type="ORF">PROFUN_03447</name>
</gene>
<dbReference type="FunCoup" id="A0A2P6MN54">
    <property type="interactions" value="46"/>
</dbReference>
<sequence length="199" mass="22870">MRFRFCGELDAPDWILKEITLLAKISSVRVRLLCIQVLNEMIGGNIDYEKVAKLTKDTTNFDDSDVKASIAALYFILSSAAKYNVEDTILSTELQQLGLPKEHCDALCKPYTEKKQKLREVFSQQTLQLPRIEEIDWRVDYVMATHEQKETNTPTVHLQLKMKQNDFGGPETVAFEMTPEKLRLLLYELKAAREAIKSL</sequence>
<dbReference type="PANTHER" id="PTHR16231:SF4">
    <property type="entry name" value="COMM DOMAIN-CONTAINING PROTEIN 4"/>
    <property type="match status" value="1"/>
</dbReference>
<accession>A0A2P6MN54</accession>
<evidence type="ECO:0000313" key="4">
    <source>
        <dbReference type="Proteomes" id="UP000241769"/>
    </source>
</evidence>
<dbReference type="OrthoDB" id="284322at2759"/>
<keyword evidence="4" id="KW-1185">Reference proteome</keyword>
<dbReference type="InterPro" id="IPR047155">
    <property type="entry name" value="COMMD4/6/7/8"/>
</dbReference>
<dbReference type="PROSITE" id="PS51269">
    <property type="entry name" value="COMM"/>
    <property type="match status" value="1"/>
</dbReference>
<comment type="caution">
    <text evidence="3">The sequence shown here is derived from an EMBL/GenBank/DDBJ whole genome shotgun (WGS) entry which is preliminary data.</text>
</comment>
<evidence type="ECO:0000313" key="3">
    <source>
        <dbReference type="EMBL" id="PRP73133.1"/>
    </source>
</evidence>
<dbReference type="Pfam" id="PF07258">
    <property type="entry name" value="COMM_domain"/>
    <property type="match status" value="1"/>
</dbReference>
<comment type="function">
    <text evidence="1">Scaffold protein in the commander complex that is essential for endosomal recycling of transmembrane cargos; the commander complex is composed of the CCC subcomplex and the retriever subcomplex.</text>
</comment>
<dbReference type="AlphaFoldDB" id="A0A2P6MN54"/>